<accession>A0A8S3XZN6</accession>
<dbReference type="OrthoDB" id="2152435at2759"/>
<keyword evidence="2" id="KW-1185">Reference proteome</keyword>
<name>A0A8S3XZN6_PARAO</name>
<comment type="caution">
    <text evidence="1">The sequence shown here is derived from an EMBL/GenBank/DDBJ whole genome shotgun (WGS) entry which is preliminary data.</text>
</comment>
<dbReference type="AlphaFoldDB" id="A0A8S3XZN6"/>
<sequence length="120" mass="13822">MCILYLIIADINEVKRDVLNLEAKLASFKSYLQKEMATLKIRFSEIQCELKGKRFKEHKNYKPHEKNTKQFTEIVPSPVRVLINSPFKCPAKHELQSNRLSMLSGTAKSLIKKQADDKGT</sequence>
<organism evidence="1 2">
    <name type="scientific">Parnassius apollo</name>
    <name type="common">Apollo butterfly</name>
    <name type="synonym">Papilio apollo</name>
    <dbReference type="NCBI Taxonomy" id="110799"/>
    <lineage>
        <taxon>Eukaryota</taxon>
        <taxon>Metazoa</taxon>
        <taxon>Ecdysozoa</taxon>
        <taxon>Arthropoda</taxon>
        <taxon>Hexapoda</taxon>
        <taxon>Insecta</taxon>
        <taxon>Pterygota</taxon>
        <taxon>Neoptera</taxon>
        <taxon>Endopterygota</taxon>
        <taxon>Lepidoptera</taxon>
        <taxon>Glossata</taxon>
        <taxon>Ditrysia</taxon>
        <taxon>Papilionoidea</taxon>
        <taxon>Papilionidae</taxon>
        <taxon>Parnassiinae</taxon>
        <taxon>Parnassini</taxon>
        <taxon>Parnassius</taxon>
        <taxon>Parnassius</taxon>
    </lineage>
</organism>
<proteinExistence type="predicted"/>
<gene>
    <name evidence="1" type="ORF">PAPOLLO_LOCUS24421</name>
</gene>
<protein>
    <submittedName>
        <fullName evidence="1">(apollo) hypothetical protein</fullName>
    </submittedName>
</protein>
<dbReference type="EMBL" id="CAJQZP010001468">
    <property type="protein sequence ID" value="CAG5049170.1"/>
    <property type="molecule type" value="Genomic_DNA"/>
</dbReference>
<reference evidence="1" key="1">
    <citation type="submission" date="2021-04" db="EMBL/GenBank/DDBJ databases">
        <authorList>
            <person name="Tunstrom K."/>
        </authorList>
    </citation>
    <scope>NUCLEOTIDE SEQUENCE</scope>
</reference>
<dbReference type="Proteomes" id="UP000691718">
    <property type="component" value="Unassembled WGS sequence"/>
</dbReference>
<evidence type="ECO:0000313" key="1">
    <source>
        <dbReference type="EMBL" id="CAG5049170.1"/>
    </source>
</evidence>
<evidence type="ECO:0000313" key="2">
    <source>
        <dbReference type="Proteomes" id="UP000691718"/>
    </source>
</evidence>